<dbReference type="InterPro" id="IPR045031">
    <property type="entry name" value="DHP_synth-like"/>
</dbReference>
<evidence type="ECO:0000256" key="5">
    <source>
        <dbReference type="ARBA" id="ARBA00012458"/>
    </source>
</evidence>
<evidence type="ECO:0000256" key="10">
    <source>
        <dbReference type="ARBA" id="ARBA00022909"/>
    </source>
</evidence>
<dbReference type="PANTHER" id="PTHR20941:SF1">
    <property type="entry name" value="FOLIC ACID SYNTHESIS PROTEIN FOL1"/>
    <property type="match status" value="1"/>
</dbReference>
<keyword evidence="14" id="KW-1185">Reference proteome</keyword>
<dbReference type="GO" id="GO:0046654">
    <property type="term" value="P:tetrahydrofolate biosynthetic process"/>
    <property type="evidence" value="ECO:0007669"/>
    <property type="project" value="TreeGrafter"/>
</dbReference>
<dbReference type="PROSITE" id="PS50972">
    <property type="entry name" value="PTERIN_BINDING"/>
    <property type="match status" value="1"/>
</dbReference>
<evidence type="ECO:0000256" key="8">
    <source>
        <dbReference type="ARBA" id="ARBA00022723"/>
    </source>
</evidence>
<comment type="cofactor">
    <cofactor evidence="2">
        <name>Mg(2+)</name>
        <dbReference type="ChEBI" id="CHEBI:18420"/>
    </cofactor>
</comment>
<comment type="catalytic activity">
    <reaction evidence="1">
        <text>(7,8-dihydropterin-6-yl)methyl diphosphate + 4-aminobenzoate = 7,8-dihydropteroate + diphosphate</text>
        <dbReference type="Rhea" id="RHEA:19949"/>
        <dbReference type="ChEBI" id="CHEBI:17836"/>
        <dbReference type="ChEBI" id="CHEBI:17839"/>
        <dbReference type="ChEBI" id="CHEBI:33019"/>
        <dbReference type="ChEBI" id="CHEBI:72950"/>
        <dbReference type="EC" id="2.5.1.15"/>
    </reaction>
</comment>
<organism evidence="13 14">
    <name type="scientific">Alteromonas sediminis</name>
    <dbReference type="NCBI Taxonomy" id="2259342"/>
    <lineage>
        <taxon>Bacteria</taxon>
        <taxon>Pseudomonadati</taxon>
        <taxon>Pseudomonadota</taxon>
        <taxon>Gammaproteobacteria</taxon>
        <taxon>Alteromonadales</taxon>
        <taxon>Alteromonadaceae</taxon>
        <taxon>Alteromonas/Salinimonas group</taxon>
        <taxon>Alteromonas</taxon>
    </lineage>
</organism>
<dbReference type="EC" id="2.5.1.15" evidence="5"/>
<evidence type="ECO:0000259" key="12">
    <source>
        <dbReference type="PROSITE" id="PS50972"/>
    </source>
</evidence>
<dbReference type="EMBL" id="RPOK01000001">
    <property type="protein sequence ID" value="RPJ68859.1"/>
    <property type="molecule type" value="Genomic_DNA"/>
</dbReference>
<dbReference type="PANTHER" id="PTHR20941">
    <property type="entry name" value="FOLATE SYNTHESIS PROTEINS"/>
    <property type="match status" value="1"/>
</dbReference>
<evidence type="ECO:0000256" key="11">
    <source>
        <dbReference type="ARBA" id="ARBA00030193"/>
    </source>
</evidence>
<dbReference type="Gene3D" id="3.20.20.20">
    <property type="entry name" value="Dihydropteroate synthase-like"/>
    <property type="match status" value="1"/>
</dbReference>
<evidence type="ECO:0000313" key="14">
    <source>
        <dbReference type="Proteomes" id="UP000275281"/>
    </source>
</evidence>
<keyword evidence="9" id="KW-0460">Magnesium</keyword>
<feature type="domain" description="Pterin-binding" evidence="12">
    <location>
        <begin position="1"/>
        <end position="250"/>
    </location>
</feature>
<keyword evidence="8" id="KW-0479">Metal-binding</keyword>
<name>A0A3N5YB11_9ALTE</name>
<evidence type="ECO:0000313" key="13">
    <source>
        <dbReference type="EMBL" id="RPJ68859.1"/>
    </source>
</evidence>
<dbReference type="InterPro" id="IPR006390">
    <property type="entry name" value="DHP_synth_dom"/>
</dbReference>
<dbReference type="Proteomes" id="UP000275281">
    <property type="component" value="Unassembled WGS sequence"/>
</dbReference>
<sequence>MAIVNVTPDSFSDGGQFDSVQEAVERALRYVEEGADWLDIGGESTRPGAAAVDVNEELERVIPVIEGIRQHSSVPISIDTSKAQVMQAAVESGATMINDVCALQQPGALDVAAKLQVPICLMHMQGTPRTMQQNPHYNNVVEDVLHFLDTRKQACIEAGIALDDILFDPGYGFGKSVSHNYSLVAGIASLAATGHKVLVGMSRKSMIGAVTGRPVEDRLAGSIVLATLAMQNGAHILRVHDVKETVDAVKIFQTYQQYAN</sequence>
<accession>A0A3N5YB11</accession>
<evidence type="ECO:0000256" key="4">
    <source>
        <dbReference type="ARBA" id="ARBA00009503"/>
    </source>
</evidence>
<keyword evidence="10" id="KW-0289">Folate biosynthesis</keyword>
<evidence type="ECO:0000256" key="7">
    <source>
        <dbReference type="ARBA" id="ARBA00022679"/>
    </source>
</evidence>
<dbReference type="NCBIfam" id="TIGR01496">
    <property type="entry name" value="DHPS"/>
    <property type="match status" value="1"/>
</dbReference>
<evidence type="ECO:0000256" key="1">
    <source>
        <dbReference type="ARBA" id="ARBA00000012"/>
    </source>
</evidence>
<evidence type="ECO:0000256" key="3">
    <source>
        <dbReference type="ARBA" id="ARBA00004763"/>
    </source>
</evidence>
<reference evidence="13 14" key="1">
    <citation type="submission" date="2018-11" db="EMBL/GenBank/DDBJ databases">
        <authorList>
            <person name="Ye M.-Q."/>
            <person name="Du Z.-J."/>
        </authorList>
    </citation>
    <scope>NUCLEOTIDE SEQUENCE [LARGE SCALE GENOMIC DNA]</scope>
    <source>
        <strain evidence="13 14">U0105</strain>
    </source>
</reference>
<dbReference type="GO" id="GO:0046872">
    <property type="term" value="F:metal ion binding"/>
    <property type="evidence" value="ECO:0007669"/>
    <property type="project" value="UniProtKB-KW"/>
</dbReference>
<comment type="caution">
    <text evidence="13">The sequence shown here is derived from an EMBL/GenBank/DDBJ whole genome shotgun (WGS) entry which is preliminary data.</text>
</comment>
<comment type="pathway">
    <text evidence="3">Cofactor biosynthesis; tetrahydrofolate biosynthesis; 7,8-dihydrofolate from 2-amino-4-hydroxy-6-hydroxymethyl-7,8-dihydropteridine diphosphate and 4-aminobenzoate: step 1/2.</text>
</comment>
<dbReference type="GO" id="GO:0046656">
    <property type="term" value="P:folic acid biosynthetic process"/>
    <property type="evidence" value="ECO:0007669"/>
    <property type="project" value="UniProtKB-KW"/>
</dbReference>
<dbReference type="SUPFAM" id="SSF51717">
    <property type="entry name" value="Dihydropteroate synthetase-like"/>
    <property type="match status" value="1"/>
</dbReference>
<gene>
    <name evidence="13" type="primary">folP</name>
    <name evidence="13" type="ORF">DRW07_05205</name>
</gene>
<dbReference type="GO" id="GO:0004156">
    <property type="term" value="F:dihydropteroate synthase activity"/>
    <property type="evidence" value="ECO:0007669"/>
    <property type="project" value="UniProtKB-EC"/>
</dbReference>
<dbReference type="InterPro" id="IPR011005">
    <property type="entry name" value="Dihydropteroate_synth-like_sf"/>
</dbReference>
<dbReference type="InterPro" id="IPR000489">
    <property type="entry name" value="Pterin-binding_dom"/>
</dbReference>
<evidence type="ECO:0000256" key="6">
    <source>
        <dbReference type="ARBA" id="ARBA00016919"/>
    </source>
</evidence>
<dbReference type="GO" id="GO:0005829">
    <property type="term" value="C:cytosol"/>
    <property type="evidence" value="ECO:0007669"/>
    <property type="project" value="TreeGrafter"/>
</dbReference>
<proteinExistence type="inferred from homology"/>
<dbReference type="Pfam" id="PF00809">
    <property type="entry name" value="Pterin_bind"/>
    <property type="match status" value="1"/>
</dbReference>
<dbReference type="FunFam" id="3.20.20.20:FF:000006">
    <property type="entry name" value="Dihydropteroate synthase"/>
    <property type="match status" value="1"/>
</dbReference>
<dbReference type="AlphaFoldDB" id="A0A3N5YB11"/>
<dbReference type="CDD" id="cd00739">
    <property type="entry name" value="DHPS"/>
    <property type="match status" value="1"/>
</dbReference>
<protein>
    <recommendedName>
        <fullName evidence="6">Dihydropteroate synthase</fullName>
        <ecNumber evidence="5">2.5.1.15</ecNumber>
    </recommendedName>
    <alternativeName>
        <fullName evidence="11">Dihydropteroate pyrophosphorylase</fullName>
    </alternativeName>
</protein>
<comment type="similarity">
    <text evidence="4">Belongs to the DHPS family.</text>
</comment>
<keyword evidence="7 13" id="KW-0808">Transferase</keyword>
<evidence type="ECO:0000256" key="2">
    <source>
        <dbReference type="ARBA" id="ARBA00001946"/>
    </source>
</evidence>
<dbReference type="OrthoDB" id="9811744at2"/>
<evidence type="ECO:0000256" key="9">
    <source>
        <dbReference type="ARBA" id="ARBA00022842"/>
    </source>
</evidence>